<feature type="transmembrane region" description="Helical" evidence="1">
    <location>
        <begin position="352"/>
        <end position="377"/>
    </location>
</feature>
<evidence type="ECO:0000256" key="1">
    <source>
        <dbReference type="SAM" id="Phobius"/>
    </source>
</evidence>
<keyword evidence="1" id="KW-0812">Transmembrane</keyword>
<feature type="transmembrane region" description="Helical" evidence="1">
    <location>
        <begin position="29"/>
        <end position="50"/>
    </location>
</feature>
<feature type="transmembrane region" description="Helical" evidence="1">
    <location>
        <begin position="398"/>
        <end position="422"/>
    </location>
</feature>
<feature type="transmembrane region" description="Helical" evidence="1">
    <location>
        <begin position="470"/>
        <end position="490"/>
    </location>
</feature>
<dbReference type="OrthoDB" id="138672at2"/>
<feature type="transmembrane region" description="Helical" evidence="1">
    <location>
        <begin position="428"/>
        <end position="450"/>
    </location>
</feature>
<accession>A0A239IUE0</accession>
<feature type="transmembrane region" description="Helical" evidence="1">
    <location>
        <begin position="183"/>
        <end position="203"/>
    </location>
</feature>
<protein>
    <submittedName>
        <fullName evidence="2">ABC-2 type transport system permease protein</fullName>
    </submittedName>
</protein>
<name>A0A239IUE0_9FIRM</name>
<organism evidence="2 3">
    <name type="scientific">Anaerovirgula multivorans</name>
    <dbReference type="NCBI Taxonomy" id="312168"/>
    <lineage>
        <taxon>Bacteria</taxon>
        <taxon>Bacillati</taxon>
        <taxon>Bacillota</taxon>
        <taxon>Clostridia</taxon>
        <taxon>Peptostreptococcales</taxon>
        <taxon>Natronincolaceae</taxon>
        <taxon>Anaerovirgula</taxon>
    </lineage>
</organism>
<feature type="transmembrane region" description="Helical" evidence="1">
    <location>
        <begin position="496"/>
        <end position="521"/>
    </location>
</feature>
<feature type="transmembrane region" description="Helical" evidence="1">
    <location>
        <begin position="70"/>
        <end position="92"/>
    </location>
</feature>
<feature type="transmembrane region" description="Helical" evidence="1">
    <location>
        <begin position="250"/>
        <end position="270"/>
    </location>
</feature>
<proteinExistence type="predicted"/>
<feature type="transmembrane region" description="Helical" evidence="1">
    <location>
        <begin position="113"/>
        <end position="137"/>
    </location>
</feature>
<sequence>MNKLIALTKIQVNDFLSKYTQYLNVKNKWLRILALVLPALLILPALQLVTKMYDAFSSMGFPELTITYMYIGNVMMMFFAGIPFIISVFFYSKDLKFLASLPVKNDTIVFSKLATVYIYLLTIGCFFFGTSVIIYSTREGFQLLSFITGLIALFLSPLLPMILSALIIIPFMSFISRGKKRNMMVVAGNLLLLAAIIYLQTVLVSVEMEPEVLDSILLQEDGLLKFIGRSFPPSIWLTKMVQGSVINGGFFILLNIAFIFALKLVCHLLYSRSLLAFNQEGGALVEKGKIYYKARSKTIQMIKRHIGIIFSNPIFLLNTVLNMLIPILMFAMMSFTGELTSGIFTSPMLAPYIIYIYAATITTPAIIGSLSATVITREGKAFWETKVLPISTVDNIRYRIYATLVLSFAGSIIIAIAGAIYLPVTYTMMIMAIVFCICGTLFFSTVDIIINIERPTLNWTSPTAAVKNNLNVMLALLIRVVIGGGLYLLYLMMPNFSANTIILIGSIAFLILYVVVNYFVFGRYKEKFNNIIP</sequence>
<keyword evidence="1" id="KW-0472">Membrane</keyword>
<keyword evidence="3" id="KW-1185">Reference proteome</keyword>
<dbReference type="AlphaFoldDB" id="A0A239IUE0"/>
<feature type="transmembrane region" description="Helical" evidence="1">
    <location>
        <begin position="143"/>
        <end position="171"/>
    </location>
</feature>
<dbReference type="EMBL" id="FZOJ01000030">
    <property type="protein sequence ID" value="SNS96653.1"/>
    <property type="molecule type" value="Genomic_DNA"/>
</dbReference>
<evidence type="ECO:0000313" key="3">
    <source>
        <dbReference type="Proteomes" id="UP000198304"/>
    </source>
</evidence>
<dbReference type="RefSeq" id="WP_089284729.1">
    <property type="nucleotide sequence ID" value="NZ_FZOJ01000030.1"/>
</dbReference>
<keyword evidence="1" id="KW-1133">Transmembrane helix</keyword>
<feature type="transmembrane region" description="Helical" evidence="1">
    <location>
        <begin position="306"/>
        <end position="332"/>
    </location>
</feature>
<gene>
    <name evidence="2" type="ORF">SAMN05446037_103034</name>
</gene>
<reference evidence="3" key="1">
    <citation type="submission" date="2017-06" db="EMBL/GenBank/DDBJ databases">
        <authorList>
            <person name="Varghese N."/>
            <person name="Submissions S."/>
        </authorList>
    </citation>
    <scope>NUCLEOTIDE SEQUENCE [LARGE SCALE GENOMIC DNA]</scope>
    <source>
        <strain evidence="3">SCA</strain>
    </source>
</reference>
<evidence type="ECO:0000313" key="2">
    <source>
        <dbReference type="EMBL" id="SNS96653.1"/>
    </source>
</evidence>
<dbReference type="Proteomes" id="UP000198304">
    <property type="component" value="Unassembled WGS sequence"/>
</dbReference>